<dbReference type="Proteomes" id="UP001372338">
    <property type="component" value="Unassembled WGS sequence"/>
</dbReference>
<evidence type="ECO:0000256" key="3">
    <source>
        <dbReference type="ARBA" id="ARBA00012736"/>
    </source>
</evidence>
<keyword evidence="15" id="KW-1185">Reference proteome</keyword>
<dbReference type="SMART" id="SM00710">
    <property type="entry name" value="PbH1"/>
    <property type="match status" value="4"/>
</dbReference>
<keyword evidence="5" id="KW-0964">Secreted</keyword>
<dbReference type="InterPro" id="IPR011050">
    <property type="entry name" value="Pectin_lyase_fold/virulence"/>
</dbReference>
<evidence type="ECO:0000256" key="12">
    <source>
        <dbReference type="RuleBase" id="RU361169"/>
    </source>
</evidence>
<dbReference type="InterPro" id="IPR000743">
    <property type="entry name" value="Glyco_hydro_28"/>
</dbReference>
<evidence type="ECO:0000256" key="10">
    <source>
        <dbReference type="ARBA" id="ARBA00034074"/>
    </source>
</evidence>
<evidence type="ECO:0000256" key="2">
    <source>
        <dbReference type="ARBA" id="ARBA00008834"/>
    </source>
</evidence>
<dbReference type="GO" id="GO:0004650">
    <property type="term" value="F:polygalacturonase activity"/>
    <property type="evidence" value="ECO:0007669"/>
    <property type="project" value="UniProtKB-EC"/>
</dbReference>
<evidence type="ECO:0000256" key="7">
    <source>
        <dbReference type="ARBA" id="ARBA00022801"/>
    </source>
</evidence>
<feature type="transmembrane region" description="Helical" evidence="13">
    <location>
        <begin position="6"/>
        <end position="25"/>
    </location>
</feature>
<comment type="subcellular location">
    <subcellularLocation>
        <location evidence="1">Secreted</location>
        <location evidence="1">Cell wall</location>
    </subcellularLocation>
</comment>
<keyword evidence="8 12" id="KW-0326">Glycosidase</keyword>
<organism evidence="14 15">
    <name type="scientific">Crotalaria pallida</name>
    <name type="common">Smooth rattlebox</name>
    <name type="synonym">Crotalaria striata</name>
    <dbReference type="NCBI Taxonomy" id="3830"/>
    <lineage>
        <taxon>Eukaryota</taxon>
        <taxon>Viridiplantae</taxon>
        <taxon>Streptophyta</taxon>
        <taxon>Embryophyta</taxon>
        <taxon>Tracheophyta</taxon>
        <taxon>Spermatophyta</taxon>
        <taxon>Magnoliopsida</taxon>
        <taxon>eudicotyledons</taxon>
        <taxon>Gunneridae</taxon>
        <taxon>Pentapetalae</taxon>
        <taxon>rosids</taxon>
        <taxon>fabids</taxon>
        <taxon>Fabales</taxon>
        <taxon>Fabaceae</taxon>
        <taxon>Papilionoideae</taxon>
        <taxon>50 kb inversion clade</taxon>
        <taxon>genistoids sensu lato</taxon>
        <taxon>core genistoids</taxon>
        <taxon>Crotalarieae</taxon>
        <taxon>Crotalaria</taxon>
    </lineage>
</organism>
<dbReference type="PANTHER" id="PTHR31375">
    <property type="match status" value="1"/>
</dbReference>
<dbReference type="EMBL" id="JAYWIO010000008">
    <property type="protein sequence ID" value="KAK7244611.1"/>
    <property type="molecule type" value="Genomic_DNA"/>
</dbReference>
<dbReference type="InterPro" id="IPR012334">
    <property type="entry name" value="Pectin_lyas_fold"/>
</dbReference>
<dbReference type="AlphaFoldDB" id="A0AAN9E223"/>
<keyword evidence="9" id="KW-0961">Cell wall biogenesis/degradation</keyword>
<dbReference type="GO" id="GO:0005975">
    <property type="term" value="P:carbohydrate metabolic process"/>
    <property type="evidence" value="ECO:0007669"/>
    <property type="project" value="InterPro"/>
</dbReference>
<reference evidence="14 15" key="1">
    <citation type="submission" date="2024-01" db="EMBL/GenBank/DDBJ databases">
        <title>The genomes of 5 underutilized Papilionoideae crops provide insights into root nodulation and disease resistanc.</title>
        <authorList>
            <person name="Yuan L."/>
        </authorList>
    </citation>
    <scope>NUCLEOTIDE SEQUENCE [LARGE SCALE GENOMIC DNA]</scope>
    <source>
        <strain evidence="14">ZHUSHIDOU_FW_LH</strain>
        <tissue evidence="14">Leaf</tissue>
    </source>
</reference>
<comment type="catalytic activity">
    <reaction evidence="10">
        <text>(1,4-alpha-D-galacturonosyl)n+m + H2O = (1,4-alpha-D-galacturonosyl)n + (1,4-alpha-D-galacturonosyl)m.</text>
        <dbReference type="EC" id="3.2.1.15"/>
    </reaction>
</comment>
<protein>
    <recommendedName>
        <fullName evidence="3">endo-polygalacturonase</fullName>
        <ecNumber evidence="3">3.2.1.15</ecNumber>
    </recommendedName>
</protein>
<keyword evidence="4" id="KW-0134">Cell wall</keyword>
<evidence type="ECO:0000256" key="5">
    <source>
        <dbReference type="ARBA" id="ARBA00022525"/>
    </source>
</evidence>
<dbReference type="Gene3D" id="2.160.20.10">
    <property type="entry name" value="Single-stranded right-handed beta-helix, Pectin lyase-like"/>
    <property type="match status" value="1"/>
</dbReference>
<sequence length="448" mass="48389">MSQYGHLLLSFFMIIISISFVACHYRKVQEDPLGSVYVDDSPSIDDYGWTFKNFIKRSTTFFSSKEVAVVNVGCTKPSLNKVNVNDYGAKGSGYDDTEAFKEAWQAACSSDYVTIVVPEGNYLLKPIRFSGPCKSDITVQISGTLEATDDPSDYGEDSKHWLVFDSVERLTVNGGGTLNGNGNIWWENSCKRNKKKSCKDAPTALTFLKCQDLIIEDLAIENAQQMHVRIEDSVNVKASGLKVTAPGSSPNTDGIHVTNSQNVQISSSVIGTGDDCISIVDGTSDLLATDITCGPGHGISIGSLGARGSKEFVSGITVVGARLSGTTNGVRIKTWQGGSGMASNIVFRNIEMDNVKNPIIIDQNYCDKKRPCKKQKSAVQIKNVLYQNIRGTSASDVAVKFDCSETFPCQGIVLQDIDLQGEGGEYAEASCNNAQLTYLGDVNPSCCS</sequence>
<dbReference type="EC" id="3.2.1.15" evidence="3"/>
<dbReference type="SUPFAM" id="SSF51126">
    <property type="entry name" value="Pectin lyase-like"/>
    <property type="match status" value="1"/>
</dbReference>
<evidence type="ECO:0000256" key="11">
    <source>
        <dbReference type="PROSITE-ProRule" id="PRU10052"/>
    </source>
</evidence>
<proteinExistence type="inferred from homology"/>
<keyword evidence="7 12" id="KW-0378">Hydrolase</keyword>
<evidence type="ECO:0000256" key="4">
    <source>
        <dbReference type="ARBA" id="ARBA00022512"/>
    </source>
</evidence>
<dbReference type="PROSITE" id="PS00502">
    <property type="entry name" value="POLYGALACTURONASE"/>
    <property type="match status" value="1"/>
</dbReference>
<dbReference type="Pfam" id="PF00295">
    <property type="entry name" value="Glyco_hydro_28"/>
    <property type="match status" value="1"/>
</dbReference>
<evidence type="ECO:0000313" key="15">
    <source>
        <dbReference type="Proteomes" id="UP001372338"/>
    </source>
</evidence>
<evidence type="ECO:0000256" key="13">
    <source>
        <dbReference type="SAM" id="Phobius"/>
    </source>
</evidence>
<name>A0AAN9E223_CROPI</name>
<comment type="caution">
    <text evidence="14">The sequence shown here is derived from an EMBL/GenBank/DDBJ whole genome shotgun (WGS) entry which is preliminary data.</text>
</comment>
<evidence type="ECO:0000256" key="9">
    <source>
        <dbReference type="ARBA" id="ARBA00023316"/>
    </source>
</evidence>
<comment type="similarity">
    <text evidence="2 12">Belongs to the glycosyl hydrolase 28 family.</text>
</comment>
<evidence type="ECO:0000256" key="6">
    <source>
        <dbReference type="ARBA" id="ARBA00022729"/>
    </source>
</evidence>
<dbReference type="GO" id="GO:0009901">
    <property type="term" value="P:anther dehiscence"/>
    <property type="evidence" value="ECO:0007669"/>
    <property type="project" value="UniProtKB-ARBA"/>
</dbReference>
<dbReference type="InterPro" id="IPR006626">
    <property type="entry name" value="PbH1"/>
</dbReference>
<keyword evidence="13" id="KW-1133">Transmembrane helix</keyword>
<dbReference type="GO" id="GO:0009830">
    <property type="term" value="P:cell wall modification involved in abscission"/>
    <property type="evidence" value="ECO:0007669"/>
    <property type="project" value="UniProtKB-ARBA"/>
</dbReference>
<feature type="active site" evidence="11">
    <location>
        <position position="297"/>
    </location>
</feature>
<gene>
    <name evidence="14" type="ORF">RIF29_39435</name>
</gene>
<dbReference type="GO" id="GO:0010047">
    <property type="term" value="P:fruit dehiscence"/>
    <property type="evidence" value="ECO:0007669"/>
    <property type="project" value="UniProtKB-ARBA"/>
</dbReference>
<accession>A0AAN9E223</accession>
<evidence type="ECO:0000256" key="8">
    <source>
        <dbReference type="ARBA" id="ARBA00023295"/>
    </source>
</evidence>
<dbReference type="FunFam" id="2.160.20.10:FF:000028">
    <property type="entry name" value="Polygalacturonase QRT2"/>
    <property type="match status" value="1"/>
</dbReference>
<keyword evidence="13" id="KW-0472">Membrane</keyword>
<evidence type="ECO:0000313" key="14">
    <source>
        <dbReference type="EMBL" id="KAK7244611.1"/>
    </source>
</evidence>
<evidence type="ECO:0000256" key="1">
    <source>
        <dbReference type="ARBA" id="ARBA00004191"/>
    </source>
</evidence>
<keyword evidence="6" id="KW-0732">Signal</keyword>
<keyword evidence="13" id="KW-0812">Transmembrane</keyword>